<dbReference type="EMBL" id="KX961631">
    <property type="protein sequence ID" value="AOZ62218.1"/>
    <property type="molecule type" value="Genomic_DNA"/>
</dbReference>
<evidence type="ECO:0000313" key="2">
    <source>
        <dbReference type="Proteomes" id="UP000223352"/>
    </source>
</evidence>
<protein>
    <submittedName>
        <fullName evidence="1">Uncharacterized protein</fullName>
    </submittedName>
</protein>
<organism evidence="1 2">
    <name type="scientific">Bacillus phage QCM11</name>
    <dbReference type="NCBI Taxonomy" id="1909400"/>
    <lineage>
        <taxon>Viruses</taxon>
        <taxon>Duplodnaviria</taxon>
        <taxon>Heunggongvirae</taxon>
        <taxon>Uroviricota</taxon>
        <taxon>Caudoviricetes</taxon>
        <taxon>Salasmaviridae</taxon>
        <taxon>Northropvirinae</taxon>
        <taxon>Claudivirus</taxon>
        <taxon>Claudivirus QCM11</taxon>
    </lineage>
</organism>
<name>A0A1I9S6M4_9CAUD</name>
<proteinExistence type="predicted"/>
<reference evidence="1 2" key="1">
    <citation type="submission" date="2016-10" db="EMBL/GenBank/DDBJ databases">
        <title>Predicting Genome Terminus Sequences of Bacillus cereus-group Bacteriophage using Next Generation Sequencing data.</title>
        <authorList>
            <person name="Chung C.-H."/>
            <person name="Walter M.H."/>
            <person name="Yang L."/>
            <person name="Chen S.-C."/>
            <person name="Winston V."/>
            <person name="Thomas M.A."/>
        </authorList>
    </citation>
    <scope>NUCLEOTIDE SEQUENCE [LARGE SCALE GENOMIC DNA]</scope>
</reference>
<dbReference type="Proteomes" id="UP000223352">
    <property type="component" value="Segment"/>
</dbReference>
<gene>
    <name evidence="1" type="ORF">QCM11_9</name>
</gene>
<sequence length="60" mass="7315">MWVVIHKEKMSIFSGYKSLDLAERACYKEKCEQLYADYCISENELDMCKEQLRDIERKFR</sequence>
<keyword evidence="2" id="KW-1185">Reference proteome</keyword>
<accession>A0A1I9S6M4</accession>
<evidence type="ECO:0000313" key="1">
    <source>
        <dbReference type="EMBL" id="AOZ62218.1"/>
    </source>
</evidence>